<gene>
    <name evidence="2" type="ORF">LCGC14_3108260</name>
</gene>
<feature type="transmembrane region" description="Helical" evidence="1">
    <location>
        <begin position="146"/>
        <end position="168"/>
    </location>
</feature>
<accession>A0A0F8XDF3</accession>
<comment type="caution">
    <text evidence="2">The sequence shown here is derived from an EMBL/GenBank/DDBJ whole genome shotgun (WGS) entry which is preliminary data.</text>
</comment>
<name>A0A0F8XDF3_9ZZZZ</name>
<keyword evidence="1" id="KW-0812">Transmembrane</keyword>
<organism evidence="2">
    <name type="scientific">marine sediment metagenome</name>
    <dbReference type="NCBI Taxonomy" id="412755"/>
    <lineage>
        <taxon>unclassified sequences</taxon>
        <taxon>metagenomes</taxon>
        <taxon>ecological metagenomes</taxon>
    </lineage>
</organism>
<evidence type="ECO:0000256" key="1">
    <source>
        <dbReference type="SAM" id="Phobius"/>
    </source>
</evidence>
<feature type="transmembrane region" description="Helical" evidence="1">
    <location>
        <begin position="9"/>
        <end position="26"/>
    </location>
</feature>
<protein>
    <submittedName>
        <fullName evidence="2">Uncharacterized protein</fullName>
    </submittedName>
</protein>
<sequence length="178" mass="18603">MNKKGQSQIGVFIILFIVLLVGLILLQSSAQNVGLSTTAIALGGTNSNNTLLAADIPAVGSSVDLVGQDLLSTPVVVNGTTGQSVDAGNYTISEIVSTSTGVKTISFQLDDPQFSSTNQTATGSIGLNITYQYGPEGYINNSGGRALSTLIILMFAIALVILSIIPVVREKFLQKWLI</sequence>
<dbReference type="EMBL" id="LAZR01070489">
    <property type="protein sequence ID" value="KKK40264.1"/>
    <property type="molecule type" value="Genomic_DNA"/>
</dbReference>
<evidence type="ECO:0000313" key="2">
    <source>
        <dbReference type="EMBL" id="KKK40264.1"/>
    </source>
</evidence>
<keyword evidence="1" id="KW-1133">Transmembrane helix</keyword>
<reference evidence="2" key="1">
    <citation type="journal article" date="2015" name="Nature">
        <title>Complex archaea that bridge the gap between prokaryotes and eukaryotes.</title>
        <authorList>
            <person name="Spang A."/>
            <person name="Saw J.H."/>
            <person name="Jorgensen S.L."/>
            <person name="Zaremba-Niedzwiedzka K."/>
            <person name="Martijn J."/>
            <person name="Lind A.E."/>
            <person name="van Eijk R."/>
            <person name="Schleper C."/>
            <person name="Guy L."/>
            <person name="Ettema T.J."/>
        </authorList>
    </citation>
    <scope>NUCLEOTIDE SEQUENCE</scope>
</reference>
<proteinExistence type="predicted"/>
<dbReference type="AlphaFoldDB" id="A0A0F8XDF3"/>
<keyword evidence="1" id="KW-0472">Membrane</keyword>